<name>A0A8J2R5X9_9NEOP</name>
<dbReference type="OrthoDB" id="1937899at2759"/>
<protein>
    <recommendedName>
        <fullName evidence="2">poly(ADP-ribose) glycohydrolase</fullName>
        <ecNumber evidence="2">3.2.1.143</ecNumber>
    </recommendedName>
</protein>
<feature type="binding site" evidence="5">
    <location>
        <position position="272"/>
    </location>
    <ligand>
        <name>substrate</name>
    </ligand>
</feature>
<keyword evidence="3" id="KW-0378">Hydrolase</keyword>
<dbReference type="GO" id="GO:0005975">
    <property type="term" value="P:carbohydrate metabolic process"/>
    <property type="evidence" value="ECO:0007669"/>
    <property type="project" value="InterPro"/>
</dbReference>
<dbReference type="GO" id="GO:0005737">
    <property type="term" value="C:cytoplasm"/>
    <property type="evidence" value="ECO:0007669"/>
    <property type="project" value="TreeGrafter"/>
</dbReference>
<evidence type="ECO:0000256" key="4">
    <source>
        <dbReference type="PIRSR" id="PIRSR607724-1"/>
    </source>
</evidence>
<feature type="binding site" evidence="5">
    <location>
        <position position="286"/>
    </location>
    <ligand>
        <name>substrate</name>
    </ligand>
</feature>
<dbReference type="EMBL" id="CAKASE010000077">
    <property type="protein sequence ID" value="CAG9578129.1"/>
    <property type="molecule type" value="Genomic_DNA"/>
</dbReference>
<comment type="similarity">
    <text evidence="1">Belongs to the poly(ADP-ribose) glycohydrolase family.</text>
</comment>
<evidence type="ECO:0000313" key="9">
    <source>
        <dbReference type="Proteomes" id="UP000789524"/>
    </source>
</evidence>
<proteinExistence type="inferred from homology"/>
<sequence length="652" mass="74306">MCSSWKGVPISCIIGSQSPWGAPEFPLVQPSYNHTVLYHIPGDSQLDRPPKPQIGHEKWDPEHVRLPFSTQSLYPVENNAGETKLKNRWDMVQNALNRPIRNSKELAEAILSYNTQFKNRWKFTALHYLFEEYLEEEESRYFFDVTLPEIAKLALSITKLIQAPIPLLKQNKNRSISLSQQQISCLLANAFFCTFPRRNTTKKNSEYASYPHINFNVTVPVGVVTVSRRFVPVKELPDWKSSERVISELPVHCDSENTIEEAHGLIQVDFANKYLGGGVLSYGSVQEEIRFMICPELMISMLFTEELKPNEALMIIGCEQYSTYSGYGHSFSWGSNYNDTIPRDSSGRRRTAVLAIDALPVRGRQHEINAKNITRDLNKAWVGFSFYCGSESGLKYPGVATGNWGCGAFGGSPRLKFLIQTMALTMAGRPLAYYTFDNKVLRDDIIRCYELLVRHQVTVGQLYNIIMSYCDSNQQSGDIYTYLEHTLENRQPVNKKNDTKKVQQTNDSGNTCEDLILARALDFSPDIFLQDEDIGEYSMDLKDNTKEMAVIDLDTSQSDDNKCVDSKMIVKDEPENSKTNQTSRLFDEMEKLDEDSGKLNLKSPQKTFFGQKNNDLSMDVGEKLHTDISPDVKKKLTKKITDYFTKSLYDFV</sequence>
<feature type="active site" evidence="4">
    <location>
        <position position="287"/>
    </location>
</feature>
<dbReference type="InterPro" id="IPR007724">
    <property type="entry name" value="Poly_GlycHdrlase"/>
</dbReference>
<accession>A0A8J2R5X9</accession>
<dbReference type="Pfam" id="PF20811">
    <property type="entry name" value="PARG_cat_N"/>
    <property type="match status" value="1"/>
</dbReference>
<dbReference type="GO" id="GO:0005634">
    <property type="term" value="C:nucleus"/>
    <property type="evidence" value="ECO:0007669"/>
    <property type="project" value="TreeGrafter"/>
</dbReference>
<dbReference type="Proteomes" id="UP000789524">
    <property type="component" value="Unassembled WGS sequence"/>
</dbReference>
<evidence type="ECO:0000256" key="5">
    <source>
        <dbReference type="PIRSR" id="PIRSR607724-2"/>
    </source>
</evidence>
<gene>
    <name evidence="8" type="ORF">DCHRY22_LOCUS12610</name>
</gene>
<dbReference type="InterPro" id="IPR048362">
    <property type="entry name" value="PARG_helical"/>
</dbReference>
<dbReference type="GO" id="GO:0006282">
    <property type="term" value="P:regulation of DNA repair"/>
    <property type="evidence" value="ECO:0007669"/>
    <property type="project" value="InterPro"/>
</dbReference>
<evidence type="ECO:0000259" key="6">
    <source>
        <dbReference type="Pfam" id="PF05028"/>
    </source>
</evidence>
<evidence type="ECO:0000256" key="3">
    <source>
        <dbReference type="ARBA" id="ARBA00022801"/>
    </source>
</evidence>
<dbReference type="Pfam" id="PF05028">
    <property type="entry name" value="PARG_cat_C"/>
    <property type="match status" value="1"/>
</dbReference>
<evidence type="ECO:0000256" key="2">
    <source>
        <dbReference type="ARBA" id="ARBA00012255"/>
    </source>
</evidence>
<feature type="active site" evidence="4">
    <location>
        <position position="288"/>
    </location>
</feature>
<feature type="domain" description="PARG catalytic Macro" evidence="6">
    <location>
        <begin position="237"/>
        <end position="441"/>
    </location>
</feature>
<feature type="domain" description="PARG helical" evidence="7">
    <location>
        <begin position="134"/>
        <end position="216"/>
    </location>
</feature>
<dbReference type="GO" id="GO:1990966">
    <property type="term" value="P:ATP generation from poly-ADP-D-ribose"/>
    <property type="evidence" value="ECO:0007669"/>
    <property type="project" value="TreeGrafter"/>
</dbReference>
<feature type="active site" evidence="4">
    <location>
        <position position="269"/>
    </location>
</feature>
<dbReference type="InterPro" id="IPR046372">
    <property type="entry name" value="PARG_cat_C"/>
</dbReference>
<dbReference type="GO" id="GO:0004649">
    <property type="term" value="F:poly(ADP-ribose) glycohydrolase activity"/>
    <property type="evidence" value="ECO:0007669"/>
    <property type="project" value="UniProtKB-EC"/>
</dbReference>
<evidence type="ECO:0000256" key="1">
    <source>
        <dbReference type="ARBA" id="ARBA00009545"/>
    </source>
</evidence>
<evidence type="ECO:0000259" key="7">
    <source>
        <dbReference type="Pfam" id="PF20811"/>
    </source>
</evidence>
<organism evidence="8 9">
    <name type="scientific">Danaus chrysippus</name>
    <name type="common">African queen</name>
    <dbReference type="NCBI Taxonomy" id="151541"/>
    <lineage>
        <taxon>Eukaryota</taxon>
        <taxon>Metazoa</taxon>
        <taxon>Ecdysozoa</taxon>
        <taxon>Arthropoda</taxon>
        <taxon>Hexapoda</taxon>
        <taxon>Insecta</taxon>
        <taxon>Pterygota</taxon>
        <taxon>Neoptera</taxon>
        <taxon>Endopterygota</taxon>
        <taxon>Lepidoptera</taxon>
        <taxon>Glossata</taxon>
        <taxon>Ditrysia</taxon>
        <taxon>Papilionoidea</taxon>
        <taxon>Nymphalidae</taxon>
        <taxon>Danainae</taxon>
        <taxon>Danaini</taxon>
        <taxon>Danaina</taxon>
        <taxon>Danaus</taxon>
        <taxon>Anosia</taxon>
    </lineage>
</organism>
<evidence type="ECO:0000313" key="8">
    <source>
        <dbReference type="EMBL" id="CAG9578129.1"/>
    </source>
</evidence>
<dbReference type="EC" id="3.2.1.143" evidence="2"/>
<reference evidence="8" key="1">
    <citation type="submission" date="2021-09" db="EMBL/GenBank/DDBJ databases">
        <authorList>
            <person name="Martin H S."/>
        </authorList>
    </citation>
    <scope>NUCLEOTIDE SEQUENCE</scope>
</reference>
<comment type="caution">
    <text evidence="8">The sequence shown here is derived from an EMBL/GenBank/DDBJ whole genome shotgun (WGS) entry which is preliminary data.</text>
</comment>
<dbReference type="PANTHER" id="PTHR12837:SF15">
    <property type="entry name" value="POLY(ADP-RIBOSE) GLYCOHYDROLASE"/>
    <property type="match status" value="1"/>
</dbReference>
<dbReference type="PANTHER" id="PTHR12837">
    <property type="entry name" value="POLY ADP-RIBOSE GLYCOHYDROLASE"/>
    <property type="match status" value="1"/>
</dbReference>
<dbReference type="GO" id="GO:0009225">
    <property type="term" value="P:nucleotide-sugar metabolic process"/>
    <property type="evidence" value="ECO:0007669"/>
    <property type="project" value="TreeGrafter"/>
</dbReference>
<feature type="binding site" evidence="5">
    <location>
        <position position="327"/>
    </location>
    <ligand>
        <name>substrate</name>
    </ligand>
</feature>
<dbReference type="AlphaFoldDB" id="A0A8J2R5X9"/>
<keyword evidence="9" id="KW-1185">Reference proteome</keyword>